<dbReference type="EMBL" id="OY569118">
    <property type="protein sequence ID" value="CAJ1001121.1"/>
    <property type="molecule type" value="Genomic_DNA"/>
</dbReference>
<dbReference type="RefSeq" id="WP_304415033.1">
    <property type="nucleotide sequence ID" value="NZ_OY569118.1"/>
</dbReference>
<dbReference type="PANTHER" id="PTHR43630">
    <property type="entry name" value="POLY-BETA-1,6-N-ACETYL-D-GLUCOSAMINE SYNTHASE"/>
    <property type="match status" value="1"/>
</dbReference>
<sequence>MGTLSLTMIVKNEEKNIKRCLDSVKDLVDEMIVVDTGSTDQTKEIALRCGAKVFDYAWTDSFADARNYALRQASSDWILVLDADEYMVNTSRMLIDNFINSKKAIGRIMIVSKYVHESEVRYLRQWASRLFPRGVYYQGRIHEQIVSELPHVRTGIEVHHDGYYQTDKTDRNLPLLLKELEERPYDPYLLHHIAINYKNKKNYQAADRYFSQAYRKLTREEGFYPTLVVDYLYNTIANGNLEDGMEIIMREREHLEKFPDFHFVAGLFFLEYVQEDIQGRLEMLDWVEQAFLTCLELGESERSDSVVGVGSYLAAYNLAVVYDIFGMTDKAKHYYQEAAKLNYQPAMTRLKLLM</sequence>
<keyword evidence="3" id="KW-1185">Reference proteome</keyword>
<reference evidence="2" key="1">
    <citation type="submission" date="2023-07" db="EMBL/GenBank/DDBJ databases">
        <authorList>
            <person name="Ivanov I."/>
            <person name="Teneva D."/>
            <person name="Stoikov I."/>
        </authorList>
    </citation>
    <scope>NUCLEOTIDE SEQUENCE</scope>
    <source>
        <strain evidence="2">4475</strain>
    </source>
</reference>
<dbReference type="InterPro" id="IPR001173">
    <property type="entry name" value="Glyco_trans_2-like"/>
</dbReference>
<keyword evidence="2" id="KW-0808">Transferase</keyword>
<dbReference type="AlphaFoldDB" id="A0AA48M5N0"/>
<dbReference type="SUPFAM" id="SSF53448">
    <property type="entry name" value="Nucleotide-diphospho-sugar transferases"/>
    <property type="match status" value="1"/>
</dbReference>
<dbReference type="CDD" id="cd02511">
    <property type="entry name" value="Beta4Glucosyltransferase"/>
    <property type="match status" value="1"/>
</dbReference>
<protein>
    <submittedName>
        <fullName evidence="2">Glycosyl transferase family 2</fullName>
    </submittedName>
</protein>
<proteinExistence type="predicted"/>
<evidence type="ECO:0000259" key="1">
    <source>
        <dbReference type="Pfam" id="PF00535"/>
    </source>
</evidence>
<accession>A0AA48M5N0</accession>
<dbReference type="InterPro" id="IPR011990">
    <property type="entry name" value="TPR-like_helical_dom_sf"/>
</dbReference>
<dbReference type="PANTHER" id="PTHR43630:SF2">
    <property type="entry name" value="GLYCOSYLTRANSFERASE"/>
    <property type="match status" value="1"/>
</dbReference>
<gene>
    <name evidence="2" type="ORF">BSPP4475_02115</name>
</gene>
<dbReference type="Proteomes" id="UP001189619">
    <property type="component" value="Chromosome"/>
</dbReference>
<dbReference type="KEGG" id="bayd:BSPP4475_02115"/>
<evidence type="ECO:0000313" key="2">
    <source>
        <dbReference type="EMBL" id="CAJ1001121.1"/>
    </source>
</evidence>
<dbReference type="Gene3D" id="1.25.40.10">
    <property type="entry name" value="Tetratricopeptide repeat domain"/>
    <property type="match status" value="1"/>
</dbReference>
<feature type="domain" description="Glycosyltransferase 2-like" evidence="1">
    <location>
        <begin position="5"/>
        <end position="121"/>
    </location>
</feature>
<evidence type="ECO:0000313" key="3">
    <source>
        <dbReference type="Proteomes" id="UP001189619"/>
    </source>
</evidence>
<dbReference type="Pfam" id="PF00535">
    <property type="entry name" value="Glycos_transf_2"/>
    <property type="match status" value="1"/>
</dbReference>
<organism evidence="2 3">
    <name type="scientific">Brevibacillus aydinogluensis</name>
    <dbReference type="NCBI Taxonomy" id="927786"/>
    <lineage>
        <taxon>Bacteria</taxon>
        <taxon>Bacillati</taxon>
        <taxon>Bacillota</taxon>
        <taxon>Bacilli</taxon>
        <taxon>Bacillales</taxon>
        <taxon>Paenibacillaceae</taxon>
        <taxon>Brevibacillus</taxon>
    </lineage>
</organism>
<name>A0AA48M5N0_9BACL</name>
<dbReference type="InterPro" id="IPR029044">
    <property type="entry name" value="Nucleotide-diphossugar_trans"/>
</dbReference>
<dbReference type="GO" id="GO:0016740">
    <property type="term" value="F:transferase activity"/>
    <property type="evidence" value="ECO:0007669"/>
    <property type="project" value="UniProtKB-KW"/>
</dbReference>
<dbReference type="Gene3D" id="3.90.550.10">
    <property type="entry name" value="Spore Coat Polysaccharide Biosynthesis Protein SpsA, Chain A"/>
    <property type="match status" value="1"/>
</dbReference>
<dbReference type="SUPFAM" id="SSF81901">
    <property type="entry name" value="HCP-like"/>
    <property type="match status" value="1"/>
</dbReference>